<dbReference type="PATRIC" id="fig|1286171.3.peg.644"/>
<dbReference type="AlphaFoldDB" id="W8T2M8"/>
<dbReference type="EMBL" id="CP007452">
    <property type="protein sequence ID" value="AHM55999.1"/>
    <property type="molecule type" value="Genomic_DNA"/>
</dbReference>
<reference evidence="1 2" key="1">
    <citation type="journal article" date="2014" name="Genome Announc.">
        <title>Complete Genome Sequence of Amino Acid-Utilizing Eubacterium acidaminophilum al-2 (DSM 3953).</title>
        <authorList>
            <person name="Poehlein A."/>
            <person name="Andreesen J.R."/>
            <person name="Daniel R."/>
        </authorList>
    </citation>
    <scope>NUCLEOTIDE SEQUENCE [LARGE SCALE GENOMIC DNA]</scope>
    <source>
        <strain evidence="1 2">DSM 3953</strain>
    </source>
</reference>
<accession>W8T2M8</accession>
<proteinExistence type="predicted"/>
<sequence length="115" mass="13212">MNIIALLFTYPHRWQNNLLLSKLHFSCKINRRAYKTLGGKEMSDNITLTPTPIQRNEFDVAIELAMYVARAQRLGKEEDVSDVFVRFFSLAKVLGATEPAKLIKYLPEELQNGIK</sequence>
<dbReference type="Proteomes" id="UP000019591">
    <property type="component" value="Chromosome"/>
</dbReference>
<keyword evidence="2" id="KW-1185">Reference proteome</keyword>
<dbReference type="STRING" id="1286171.EAL2_c06980"/>
<protein>
    <submittedName>
        <fullName evidence="1">Uncharacterized protein</fullName>
    </submittedName>
</protein>
<dbReference type="eggNOG" id="ENOG5033DU8">
    <property type="taxonomic scope" value="Bacteria"/>
</dbReference>
<dbReference type="KEGG" id="eac:EAL2_c06980"/>
<dbReference type="HOGENOM" id="CLU_2105283_0_0_9"/>
<evidence type="ECO:0000313" key="2">
    <source>
        <dbReference type="Proteomes" id="UP000019591"/>
    </source>
</evidence>
<organism evidence="1 2">
    <name type="scientific">Peptoclostridium acidaminophilum DSM 3953</name>
    <dbReference type="NCBI Taxonomy" id="1286171"/>
    <lineage>
        <taxon>Bacteria</taxon>
        <taxon>Bacillati</taxon>
        <taxon>Bacillota</taxon>
        <taxon>Clostridia</taxon>
        <taxon>Peptostreptococcales</taxon>
        <taxon>Peptoclostridiaceae</taxon>
        <taxon>Peptoclostridium</taxon>
    </lineage>
</organism>
<name>W8T2M8_PEPAC</name>
<evidence type="ECO:0000313" key="1">
    <source>
        <dbReference type="EMBL" id="AHM55999.1"/>
    </source>
</evidence>
<gene>
    <name evidence="1" type="ORF">EAL2_c06980</name>
</gene>